<dbReference type="EMBL" id="ML996689">
    <property type="protein sequence ID" value="KAF2403855.1"/>
    <property type="molecule type" value="Genomic_DNA"/>
</dbReference>
<gene>
    <name evidence="2" type="ORF">EJ06DRAFT_554078</name>
</gene>
<proteinExistence type="predicted"/>
<dbReference type="OrthoDB" id="5411773at2759"/>
<protein>
    <submittedName>
        <fullName evidence="2">Uncharacterized protein</fullName>
    </submittedName>
</protein>
<name>A0A6G1I791_9PEZI</name>
<evidence type="ECO:0000256" key="1">
    <source>
        <dbReference type="SAM" id="MobiDB-lite"/>
    </source>
</evidence>
<sequence>MSSNSPSSFEGFPPEPDQRPVKQLPYQLRHNIAVFFEEHQYLEGFAFLREITSSGTSSTNSAGPLTGFKPLPQHLACAATIALHPQFSTRAKTEEDRQAAFEALRFLDAVLRVVGPIGADFGEAFMFQDANHRRHLKRRATSDEEYDSDRLNTPFAHEKSLFNQVEDFWSVVGWAFNCSVAHKGRWAVWQPWLAFMVDLLDEDLRSRVLFFAATGEVQVVQKSLLAIYVNKQGWTGRRNIMNAILADGTQTSLNMFGEVWKDETKGRKETKVEPAKKLDIMDDKWGDYAAAEYEKDDVEDEPTEDDKDTELEVDMSCSVQRLGGQDSVELREHFIRLLFALCANAPPGEFMALDQLCDLCTESLPKLPIGTYSSFLARLELPPHAEAALLLNIIFSFLPNRPANVDLFSITQPILVARYFPYPANSSETIDQAKMSLATEALLLNLINQKMLDPDEKLISSIKKGVDKRREKAKRDTRRRDKSKVAEQAAAKLQLELSAERIQTIIESGTADDFPHEPSSELSSLGNSSGDETIIDW</sequence>
<evidence type="ECO:0000313" key="3">
    <source>
        <dbReference type="Proteomes" id="UP000799640"/>
    </source>
</evidence>
<feature type="region of interest" description="Disordered" evidence="1">
    <location>
        <begin position="508"/>
        <end position="537"/>
    </location>
</feature>
<reference evidence="2" key="1">
    <citation type="journal article" date="2020" name="Stud. Mycol.">
        <title>101 Dothideomycetes genomes: a test case for predicting lifestyles and emergence of pathogens.</title>
        <authorList>
            <person name="Haridas S."/>
            <person name="Albert R."/>
            <person name="Binder M."/>
            <person name="Bloem J."/>
            <person name="Labutti K."/>
            <person name="Salamov A."/>
            <person name="Andreopoulos B."/>
            <person name="Baker S."/>
            <person name="Barry K."/>
            <person name="Bills G."/>
            <person name="Bluhm B."/>
            <person name="Cannon C."/>
            <person name="Castanera R."/>
            <person name="Culley D."/>
            <person name="Daum C."/>
            <person name="Ezra D."/>
            <person name="Gonzalez J."/>
            <person name="Henrissat B."/>
            <person name="Kuo A."/>
            <person name="Liang C."/>
            <person name="Lipzen A."/>
            <person name="Lutzoni F."/>
            <person name="Magnuson J."/>
            <person name="Mondo S."/>
            <person name="Nolan M."/>
            <person name="Ohm R."/>
            <person name="Pangilinan J."/>
            <person name="Park H.-J."/>
            <person name="Ramirez L."/>
            <person name="Alfaro M."/>
            <person name="Sun H."/>
            <person name="Tritt A."/>
            <person name="Yoshinaga Y."/>
            <person name="Zwiers L.-H."/>
            <person name="Turgeon B."/>
            <person name="Goodwin S."/>
            <person name="Spatafora J."/>
            <person name="Crous P."/>
            <person name="Grigoriev I."/>
        </authorList>
    </citation>
    <scope>NUCLEOTIDE SEQUENCE</scope>
    <source>
        <strain evidence="2">CBS 262.69</strain>
    </source>
</reference>
<organism evidence="2 3">
    <name type="scientific">Trichodelitschia bisporula</name>
    <dbReference type="NCBI Taxonomy" id="703511"/>
    <lineage>
        <taxon>Eukaryota</taxon>
        <taxon>Fungi</taxon>
        <taxon>Dikarya</taxon>
        <taxon>Ascomycota</taxon>
        <taxon>Pezizomycotina</taxon>
        <taxon>Dothideomycetes</taxon>
        <taxon>Dothideomycetes incertae sedis</taxon>
        <taxon>Phaeotrichales</taxon>
        <taxon>Phaeotrichaceae</taxon>
        <taxon>Trichodelitschia</taxon>
    </lineage>
</organism>
<feature type="compositionally biased region" description="Low complexity" evidence="1">
    <location>
        <begin position="520"/>
        <end position="530"/>
    </location>
</feature>
<dbReference type="AlphaFoldDB" id="A0A6G1I791"/>
<dbReference type="Proteomes" id="UP000799640">
    <property type="component" value="Unassembled WGS sequence"/>
</dbReference>
<feature type="compositionally biased region" description="Low complexity" evidence="1">
    <location>
        <begin position="1"/>
        <end position="12"/>
    </location>
</feature>
<feature type="region of interest" description="Disordered" evidence="1">
    <location>
        <begin position="1"/>
        <end position="21"/>
    </location>
</feature>
<keyword evidence="3" id="KW-1185">Reference proteome</keyword>
<accession>A0A6G1I791</accession>
<evidence type="ECO:0000313" key="2">
    <source>
        <dbReference type="EMBL" id="KAF2403855.1"/>
    </source>
</evidence>